<reference evidence="2" key="1">
    <citation type="journal article" date="2019" name="BMC Genomics">
        <title>A new reference genome for Sorghum bicolor reveals high levels of sequence similarity between sweet and grain genotypes: implications for the genetics of sugar metabolism.</title>
        <authorList>
            <person name="Cooper E.A."/>
            <person name="Brenton Z.W."/>
            <person name="Flinn B.S."/>
            <person name="Jenkins J."/>
            <person name="Shu S."/>
            <person name="Flowers D."/>
            <person name="Luo F."/>
            <person name="Wang Y."/>
            <person name="Xia P."/>
            <person name="Barry K."/>
            <person name="Daum C."/>
            <person name="Lipzen A."/>
            <person name="Yoshinaga Y."/>
            <person name="Schmutz J."/>
            <person name="Saski C."/>
            <person name="Vermerris W."/>
            <person name="Kresovich S."/>
        </authorList>
    </citation>
    <scope>NUCLEOTIDE SEQUENCE</scope>
</reference>
<keyword evidence="1" id="KW-1133">Transmembrane helix</keyword>
<protein>
    <submittedName>
        <fullName evidence="2">Uncharacterized protein</fullName>
    </submittedName>
</protein>
<evidence type="ECO:0000256" key="1">
    <source>
        <dbReference type="SAM" id="Phobius"/>
    </source>
</evidence>
<keyword evidence="1" id="KW-0472">Membrane</keyword>
<sequence>MMVIHLTDNFVVILAELGIAICFCFRDGILNLFLLEHAPFTALQFFVLLAWHLPHFGGTYATWLELRNMLC</sequence>
<accession>A0A921UAX3</accession>
<feature type="transmembrane region" description="Helical" evidence="1">
    <location>
        <begin position="6"/>
        <end position="25"/>
    </location>
</feature>
<dbReference type="AlphaFoldDB" id="A0A921UAX3"/>
<proteinExistence type="predicted"/>
<dbReference type="Proteomes" id="UP000807115">
    <property type="component" value="Chromosome 7"/>
</dbReference>
<gene>
    <name evidence="2" type="ORF">BDA96_07G237800</name>
</gene>
<comment type="caution">
    <text evidence="2">The sequence shown here is derived from an EMBL/GenBank/DDBJ whole genome shotgun (WGS) entry which is preliminary data.</text>
</comment>
<organism evidence="2 3">
    <name type="scientific">Sorghum bicolor</name>
    <name type="common">Sorghum</name>
    <name type="synonym">Sorghum vulgare</name>
    <dbReference type="NCBI Taxonomy" id="4558"/>
    <lineage>
        <taxon>Eukaryota</taxon>
        <taxon>Viridiplantae</taxon>
        <taxon>Streptophyta</taxon>
        <taxon>Embryophyta</taxon>
        <taxon>Tracheophyta</taxon>
        <taxon>Spermatophyta</taxon>
        <taxon>Magnoliopsida</taxon>
        <taxon>Liliopsida</taxon>
        <taxon>Poales</taxon>
        <taxon>Poaceae</taxon>
        <taxon>PACMAD clade</taxon>
        <taxon>Panicoideae</taxon>
        <taxon>Andropogonodae</taxon>
        <taxon>Andropogoneae</taxon>
        <taxon>Sorghinae</taxon>
        <taxon>Sorghum</taxon>
    </lineage>
</organism>
<dbReference type="EMBL" id="CM027686">
    <property type="protein sequence ID" value="KAG0524743.1"/>
    <property type="molecule type" value="Genomic_DNA"/>
</dbReference>
<evidence type="ECO:0000313" key="3">
    <source>
        <dbReference type="Proteomes" id="UP000807115"/>
    </source>
</evidence>
<name>A0A921UAX3_SORBI</name>
<evidence type="ECO:0000313" key="2">
    <source>
        <dbReference type="EMBL" id="KAG0524743.1"/>
    </source>
</evidence>
<reference evidence="2" key="2">
    <citation type="submission" date="2020-10" db="EMBL/GenBank/DDBJ databases">
        <authorList>
            <person name="Cooper E.A."/>
            <person name="Brenton Z.W."/>
            <person name="Flinn B.S."/>
            <person name="Jenkins J."/>
            <person name="Shu S."/>
            <person name="Flowers D."/>
            <person name="Luo F."/>
            <person name="Wang Y."/>
            <person name="Xia P."/>
            <person name="Barry K."/>
            <person name="Daum C."/>
            <person name="Lipzen A."/>
            <person name="Yoshinaga Y."/>
            <person name="Schmutz J."/>
            <person name="Saski C."/>
            <person name="Vermerris W."/>
            <person name="Kresovich S."/>
        </authorList>
    </citation>
    <scope>NUCLEOTIDE SEQUENCE</scope>
</reference>
<keyword evidence="1" id="KW-0812">Transmembrane</keyword>